<name>A0ABT6XSR3_9FLAO</name>
<proteinExistence type="predicted"/>
<evidence type="ECO:0000313" key="1">
    <source>
        <dbReference type="EMBL" id="MDI9257837.1"/>
    </source>
</evidence>
<accession>A0ABT6XSR3</accession>
<gene>
    <name evidence="1" type="ORF">QHT84_10475</name>
</gene>
<evidence type="ECO:0008006" key="3">
    <source>
        <dbReference type="Google" id="ProtNLM"/>
    </source>
</evidence>
<sequence length="435" mass="48673">MKNLVRLARVPFLLLLTLCINSCKDIDDTISLPNAEDLIQKDSELFNLLERVTKEEDDPLQDIVCIDFIYPLHLVIYDANLNSIGSVTIIGDDNFSAFLSILQPDQSLSISYPISTTLEDGTEFTVNNNSELKLAIDSCSREDIISYCNGFFCTSSPSITTPCVWKIQYDINGDNRYLSGYFDANVDGTINFYYNGQQYLGSWTFLFVNDEFHININLVGTSQVALDWNIDRKVIIAGDEIIIDNLPKNIHLKKSCQTINTYVIGDVGPAGGIVFYDKGSYSDGWRYAETATADLADFQWGCVTSSITNTQNNNIGKGMYNSGSILNFHDTILNFYTNPSVCDVANNGTVAARETLGYQINGVKDWFLPSHYELLLLYTNLHQQNLGNFSNTVYWSSTENDAATVKTIDFSDGQMYNTSKAPVSGSVKTRCIRYF</sequence>
<dbReference type="EMBL" id="JASGBP010000006">
    <property type="protein sequence ID" value="MDI9257837.1"/>
    <property type="molecule type" value="Genomic_DNA"/>
</dbReference>
<comment type="caution">
    <text evidence="1">The sequence shown here is derived from an EMBL/GenBank/DDBJ whole genome shotgun (WGS) entry which is preliminary data.</text>
</comment>
<evidence type="ECO:0000313" key="2">
    <source>
        <dbReference type="Proteomes" id="UP001230035"/>
    </source>
</evidence>
<protein>
    <recommendedName>
        <fullName evidence="3">DUF1566 domain-containing protein</fullName>
    </recommendedName>
</protein>
<dbReference type="RefSeq" id="WP_283239511.1">
    <property type="nucleotide sequence ID" value="NZ_JASGBP010000006.1"/>
</dbReference>
<dbReference type="Proteomes" id="UP001230035">
    <property type="component" value="Unassembled WGS sequence"/>
</dbReference>
<reference evidence="1 2" key="1">
    <citation type="submission" date="2023-05" db="EMBL/GenBank/DDBJ databases">
        <title>Flavobacterium sedimenti sp. nov., isolated from the sediment.</title>
        <authorList>
            <person name="Wu N."/>
        </authorList>
    </citation>
    <scope>NUCLEOTIDE SEQUENCE [LARGE SCALE GENOMIC DNA]</scope>
    <source>
        <strain evidence="1 2">YZ-48</strain>
    </source>
</reference>
<keyword evidence="2" id="KW-1185">Reference proteome</keyword>
<organism evidence="1 2">
    <name type="scientific">Flavobacterium sedimenticola</name>
    <dbReference type="NCBI Taxonomy" id="3043286"/>
    <lineage>
        <taxon>Bacteria</taxon>
        <taxon>Pseudomonadati</taxon>
        <taxon>Bacteroidota</taxon>
        <taxon>Flavobacteriia</taxon>
        <taxon>Flavobacteriales</taxon>
        <taxon>Flavobacteriaceae</taxon>
        <taxon>Flavobacterium</taxon>
    </lineage>
</organism>